<keyword evidence="6" id="KW-0808">Transferase</keyword>
<dbReference type="InterPro" id="IPR029044">
    <property type="entry name" value="Nucleotide-diphossugar_trans"/>
</dbReference>
<keyword evidence="4 6" id="KW-1015">Disulfide bond</keyword>
<comment type="subcellular location">
    <subcellularLocation>
        <location evidence="1 6">Golgi apparatus membrane</location>
        <topology evidence="1 6">Single-pass type II membrane protein</topology>
    </subcellularLocation>
</comment>
<dbReference type="SMART" id="SM00458">
    <property type="entry name" value="RICIN"/>
    <property type="match status" value="1"/>
</dbReference>
<keyword evidence="2 6" id="KW-0430">Lectin</keyword>
<accession>A0AB39ZU41</accession>
<proteinExistence type="inferred from homology"/>
<keyword evidence="6" id="KW-0472">Membrane</keyword>
<reference evidence="9" key="1">
    <citation type="submission" date="2025-08" db="UniProtKB">
        <authorList>
            <consortium name="RefSeq"/>
        </authorList>
    </citation>
    <scope>IDENTIFICATION</scope>
</reference>
<keyword evidence="6" id="KW-0464">Manganese</keyword>
<keyword evidence="6" id="KW-0812">Transmembrane</keyword>
<dbReference type="GO" id="GO:0006493">
    <property type="term" value="P:protein O-linked glycosylation"/>
    <property type="evidence" value="ECO:0007669"/>
    <property type="project" value="TreeGrafter"/>
</dbReference>
<dbReference type="AlphaFoldDB" id="A0AB39ZU41"/>
<comment type="cofactor">
    <cofactor evidence="6">
        <name>Mn(2+)</name>
        <dbReference type="ChEBI" id="CHEBI:29035"/>
    </cofactor>
</comment>
<dbReference type="PANTHER" id="PTHR11675:SF134">
    <property type="entry name" value="N-ACETYLGALACTOSAMINYLTRANSFERASE 4-RELATED"/>
    <property type="match status" value="1"/>
</dbReference>
<evidence type="ECO:0000256" key="1">
    <source>
        <dbReference type="ARBA" id="ARBA00004323"/>
    </source>
</evidence>
<keyword evidence="5" id="KW-0325">Glycoprotein</keyword>
<dbReference type="EC" id="2.4.1.-" evidence="6"/>
<dbReference type="Gene3D" id="2.80.10.50">
    <property type="match status" value="1"/>
</dbReference>
<comment type="similarity">
    <text evidence="6">Belongs to the glycosyltransferase 2 family. GalNAc-T subfamily.</text>
</comment>
<name>A0AB39ZU41_DROSZ</name>
<evidence type="ECO:0000256" key="6">
    <source>
        <dbReference type="RuleBase" id="RU361242"/>
    </source>
</evidence>
<dbReference type="SUPFAM" id="SSF53448">
    <property type="entry name" value="Nucleotide-diphospho-sugar transferases"/>
    <property type="match status" value="1"/>
</dbReference>
<dbReference type="RefSeq" id="XP_016941504.4">
    <property type="nucleotide sequence ID" value="XM_017086015.4"/>
</dbReference>
<dbReference type="InterPro" id="IPR035992">
    <property type="entry name" value="Ricin_B-like_lectins"/>
</dbReference>
<dbReference type="GO" id="GO:0016757">
    <property type="term" value="F:glycosyltransferase activity"/>
    <property type="evidence" value="ECO:0007669"/>
    <property type="project" value="UniProtKB-KW"/>
</dbReference>
<feature type="domain" description="Ricin B lectin" evidence="7">
    <location>
        <begin position="425"/>
        <end position="538"/>
    </location>
</feature>
<dbReference type="SUPFAM" id="SSF50370">
    <property type="entry name" value="Ricin B-like lectins"/>
    <property type="match status" value="1"/>
</dbReference>
<dbReference type="PROSITE" id="PS50231">
    <property type="entry name" value="RICIN_B_LECTIN"/>
    <property type="match status" value="1"/>
</dbReference>
<comment type="pathway">
    <text evidence="6">Protein modification; protein glycosylation.</text>
</comment>
<keyword evidence="3 6" id="KW-0333">Golgi apparatus</keyword>
<keyword evidence="6" id="KW-1133">Transmembrane helix</keyword>
<evidence type="ECO:0000256" key="2">
    <source>
        <dbReference type="ARBA" id="ARBA00022734"/>
    </source>
</evidence>
<dbReference type="Pfam" id="PF00535">
    <property type="entry name" value="Glycos_transf_2"/>
    <property type="match status" value="1"/>
</dbReference>
<keyword evidence="8" id="KW-1185">Reference proteome</keyword>
<dbReference type="GeneID" id="108018459"/>
<protein>
    <recommendedName>
        <fullName evidence="6">Polypeptide N-acetylgalactosaminyltransferase</fullName>
        <ecNumber evidence="6">2.4.1.-</ecNumber>
    </recommendedName>
    <alternativeName>
        <fullName evidence="6">Protein-UDP acetylgalactosaminyltransferase</fullName>
    </alternativeName>
</protein>
<dbReference type="InterPro" id="IPR000772">
    <property type="entry name" value="Ricin_B_lectin"/>
</dbReference>
<dbReference type="Pfam" id="PF00652">
    <property type="entry name" value="Ricin_B_lectin"/>
    <property type="match status" value="1"/>
</dbReference>
<dbReference type="Proteomes" id="UP001652628">
    <property type="component" value="Chromosome 3"/>
</dbReference>
<gene>
    <name evidence="9" type="primary">LOC108018459</name>
</gene>
<keyword evidence="6" id="KW-0328">Glycosyltransferase</keyword>
<evidence type="ECO:0000256" key="4">
    <source>
        <dbReference type="ARBA" id="ARBA00023157"/>
    </source>
</evidence>
<sequence>MKPLLFGTPYSCAVFLFVYCLISLFIWFMYTDNLSSAIVDFEFYTIDNLGDHGKEAHLQMTKKDFVNAEEQYARYHYNAWLSERIPLKRTLEDYRDEECLNITYSSEKRVTVSIIIAYQVEHPHTLLRTIYSVIEQTSSNVDTEIILVHDGFADRDVFAYISEKLPVVIQLEVGELNGLIQARLTGARIAAGDILVFLNAHMEVTKGWLPPLLEPILLHNHTVTEPIMDVVSRETFAYQKLTEPEQLAFNWQLEHIVIPLDQISWNNFPKPYATSQLEGRVFAIDRNWFWHLGGWDEGLQDNGGDVLELSLKVWQCGGSILTVPCSRVGIIYKRDEIEAQKAPNKSPSLQVRKNFKRVVDVWFDEFKLHFYRYNPRLGNLTTESLDTQRDLRRRLNCKSFGWYRSQIAPLLRNHFLHAGLPNYAVGQIMPFVAPHYCLSIKGGFPIMRKCNSTNFEDWTLTSRCQLKLGKMCLDVDSKNHVKVLRCTKKVPINPWQYSYQHRTFVSNGNKCLQIDVTKVGLMVNTCDSDLTEQRWMFTGVQDSTLDHVMSACLNSPSN</sequence>
<dbReference type="InterPro" id="IPR001173">
    <property type="entry name" value="Glyco_trans_2-like"/>
</dbReference>
<dbReference type="PANTHER" id="PTHR11675">
    <property type="entry name" value="N-ACETYLGALACTOSAMINYLTRANSFERASE"/>
    <property type="match status" value="1"/>
</dbReference>
<evidence type="ECO:0000256" key="3">
    <source>
        <dbReference type="ARBA" id="ARBA00023034"/>
    </source>
</evidence>
<feature type="transmembrane region" description="Helical" evidence="6">
    <location>
        <begin position="12"/>
        <end position="30"/>
    </location>
</feature>
<organism evidence="8 9">
    <name type="scientific">Drosophila suzukii</name>
    <name type="common">Spotted-wing drosophila fruit fly</name>
    <dbReference type="NCBI Taxonomy" id="28584"/>
    <lineage>
        <taxon>Eukaryota</taxon>
        <taxon>Metazoa</taxon>
        <taxon>Ecdysozoa</taxon>
        <taxon>Arthropoda</taxon>
        <taxon>Hexapoda</taxon>
        <taxon>Insecta</taxon>
        <taxon>Pterygota</taxon>
        <taxon>Neoptera</taxon>
        <taxon>Endopterygota</taxon>
        <taxon>Diptera</taxon>
        <taxon>Brachycera</taxon>
        <taxon>Muscomorpha</taxon>
        <taxon>Ephydroidea</taxon>
        <taxon>Drosophilidae</taxon>
        <taxon>Drosophila</taxon>
        <taxon>Sophophora</taxon>
    </lineage>
</organism>
<evidence type="ECO:0000313" key="8">
    <source>
        <dbReference type="Proteomes" id="UP001652628"/>
    </source>
</evidence>
<evidence type="ECO:0000313" key="9">
    <source>
        <dbReference type="RefSeq" id="XP_016941504.4"/>
    </source>
</evidence>
<evidence type="ECO:0000256" key="5">
    <source>
        <dbReference type="ARBA" id="ARBA00023180"/>
    </source>
</evidence>
<dbReference type="GO" id="GO:0030246">
    <property type="term" value="F:carbohydrate binding"/>
    <property type="evidence" value="ECO:0007669"/>
    <property type="project" value="UniProtKB-KW"/>
</dbReference>
<dbReference type="Gene3D" id="3.90.550.10">
    <property type="entry name" value="Spore Coat Polysaccharide Biosynthesis Protein SpsA, Chain A"/>
    <property type="match status" value="1"/>
</dbReference>
<dbReference type="GO" id="GO:0000139">
    <property type="term" value="C:Golgi membrane"/>
    <property type="evidence" value="ECO:0007669"/>
    <property type="project" value="UniProtKB-SubCell"/>
</dbReference>
<evidence type="ECO:0000259" key="7">
    <source>
        <dbReference type="SMART" id="SM00458"/>
    </source>
</evidence>